<keyword evidence="2" id="KW-0812">Transmembrane</keyword>
<sequence>MGTFRRFAIRTRKPSQNTLQLALIVFLILFNFLFILWFTAFPALKVLWTKQSPALPQPSLWDAQQPEPGCGGEGKTRLFSTDWILKLIAKASVMLRKYRKRNLQRMEGGMSPVTPKEAELFDEIGEVMTMFNDRDRRQNLDMMSMLPRIMSLYGKLKHSAMFADTDKDNSNKEVPNGNAALQPSPNFAANPLVSLNMLK</sequence>
<keyword evidence="2" id="KW-1133">Transmembrane helix</keyword>
<evidence type="ECO:0000256" key="2">
    <source>
        <dbReference type="SAM" id="Phobius"/>
    </source>
</evidence>
<name>A0A1D1V4M7_RAMVA</name>
<gene>
    <name evidence="3" type="primary">RvY_05609-1</name>
    <name evidence="3" type="synonym">RvY_05609.1</name>
    <name evidence="3" type="ORF">RvY_05609</name>
</gene>
<evidence type="ECO:0000313" key="4">
    <source>
        <dbReference type="Proteomes" id="UP000186922"/>
    </source>
</evidence>
<dbReference type="OrthoDB" id="10621411at2759"/>
<feature type="region of interest" description="Disordered" evidence="1">
    <location>
        <begin position="165"/>
        <end position="185"/>
    </location>
</feature>
<keyword evidence="4" id="KW-1185">Reference proteome</keyword>
<evidence type="ECO:0000313" key="3">
    <source>
        <dbReference type="EMBL" id="GAU93713.1"/>
    </source>
</evidence>
<comment type="caution">
    <text evidence="3">The sequence shown here is derived from an EMBL/GenBank/DDBJ whole genome shotgun (WGS) entry which is preliminary data.</text>
</comment>
<feature type="transmembrane region" description="Helical" evidence="2">
    <location>
        <begin position="21"/>
        <end position="44"/>
    </location>
</feature>
<keyword evidence="2" id="KW-0472">Membrane</keyword>
<protein>
    <submittedName>
        <fullName evidence="3">Uncharacterized protein</fullName>
    </submittedName>
</protein>
<reference evidence="3 4" key="1">
    <citation type="journal article" date="2016" name="Nat. Commun.">
        <title>Extremotolerant tardigrade genome and improved radiotolerance of human cultured cells by tardigrade-unique protein.</title>
        <authorList>
            <person name="Hashimoto T."/>
            <person name="Horikawa D.D."/>
            <person name="Saito Y."/>
            <person name="Kuwahara H."/>
            <person name="Kozuka-Hata H."/>
            <person name="Shin-I T."/>
            <person name="Minakuchi Y."/>
            <person name="Ohishi K."/>
            <person name="Motoyama A."/>
            <person name="Aizu T."/>
            <person name="Enomoto A."/>
            <person name="Kondo K."/>
            <person name="Tanaka S."/>
            <person name="Hara Y."/>
            <person name="Koshikawa S."/>
            <person name="Sagara H."/>
            <person name="Miura T."/>
            <person name="Yokobori S."/>
            <person name="Miyagawa K."/>
            <person name="Suzuki Y."/>
            <person name="Kubo T."/>
            <person name="Oyama M."/>
            <person name="Kohara Y."/>
            <person name="Fujiyama A."/>
            <person name="Arakawa K."/>
            <person name="Katayama T."/>
            <person name="Toyoda A."/>
            <person name="Kunieda T."/>
        </authorList>
    </citation>
    <scope>NUCLEOTIDE SEQUENCE [LARGE SCALE GENOMIC DNA]</scope>
    <source>
        <strain evidence="3 4">YOKOZUNA-1</strain>
    </source>
</reference>
<organism evidence="3 4">
    <name type="scientific">Ramazzottius varieornatus</name>
    <name type="common">Water bear</name>
    <name type="synonym">Tardigrade</name>
    <dbReference type="NCBI Taxonomy" id="947166"/>
    <lineage>
        <taxon>Eukaryota</taxon>
        <taxon>Metazoa</taxon>
        <taxon>Ecdysozoa</taxon>
        <taxon>Tardigrada</taxon>
        <taxon>Eutardigrada</taxon>
        <taxon>Parachela</taxon>
        <taxon>Hypsibioidea</taxon>
        <taxon>Ramazzottiidae</taxon>
        <taxon>Ramazzottius</taxon>
    </lineage>
</organism>
<dbReference type="EMBL" id="BDGG01000002">
    <property type="protein sequence ID" value="GAU93713.1"/>
    <property type="molecule type" value="Genomic_DNA"/>
</dbReference>
<dbReference type="Proteomes" id="UP000186922">
    <property type="component" value="Unassembled WGS sequence"/>
</dbReference>
<proteinExistence type="predicted"/>
<evidence type="ECO:0000256" key="1">
    <source>
        <dbReference type="SAM" id="MobiDB-lite"/>
    </source>
</evidence>
<accession>A0A1D1V4M7</accession>
<dbReference type="AlphaFoldDB" id="A0A1D1V4M7"/>